<evidence type="ECO:0000313" key="1">
    <source>
        <dbReference type="EMBL" id="PUA80356.1"/>
    </source>
</evidence>
<sequence>MTLIDFLATLTVMDCVAASADWARDELAVAVVCTRSGAAPRVTAHATATVLRKVLSNPMWLSLDLDDGPDRLFSSGGVGVVARTR</sequence>
<evidence type="ECO:0000313" key="2">
    <source>
        <dbReference type="Proteomes" id="UP000244867"/>
    </source>
</evidence>
<organism evidence="1 2">
    <name type="scientific">Nocardioides currus</name>
    <dbReference type="NCBI Taxonomy" id="2133958"/>
    <lineage>
        <taxon>Bacteria</taxon>
        <taxon>Bacillati</taxon>
        <taxon>Actinomycetota</taxon>
        <taxon>Actinomycetes</taxon>
        <taxon>Propionibacteriales</taxon>
        <taxon>Nocardioidaceae</taxon>
        <taxon>Nocardioides</taxon>
    </lineage>
</organism>
<name>A0A2R7YWC5_9ACTN</name>
<dbReference type="EMBL" id="PYXZ01000006">
    <property type="protein sequence ID" value="PUA80356.1"/>
    <property type="molecule type" value="Genomic_DNA"/>
</dbReference>
<keyword evidence="2" id="KW-1185">Reference proteome</keyword>
<dbReference type="Proteomes" id="UP000244867">
    <property type="component" value="Unassembled WGS sequence"/>
</dbReference>
<reference evidence="1 2" key="1">
    <citation type="submission" date="2018-03" db="EMBL/GenBank/DDBJ databases">
        <authorList>
            <person name="Keele B.F."/>
        </authorList>
    </citation>
    <scope>NUCLEOTIDE SEQUENCE [LARGE SCALE GENOMIC DNA]</scope>
    <source>
        <strain evidence="1 2">IB-3</strain>
    </source>
</reference>
<gene>
    <name evidence="1" type="ORF">C7S10_14605</name>
</gene>
<dbReference type="AlphaFoldDB" id="A0A2R7YWC5"/>
<protein>
    <submittedName>
        <fullName evidence="1">Uncharacterized protein</fullName>
    </submittedName>
</protein>
<accession>A0A2R7YWC5</accession>
<comment type="caution">
    <text evidence="1">The sequence shown here is derived from an EMBL/GenBank/DDBJ whole genome shotgun (WGS) entry which is preliminary data.</text>
</comment>
<proteinExistence type="predicted"/>